<feature type="non-terminal residue" evidence="1">
    <location>
        <position position="1"/>
    </location>
</feature>
<accession>A0A3M7P738</accession>
<proteinExistence type="predicted"/>
<protein>
    <submittedName>
        <fullName evidence="1">Uncharacterized protein</fullName>
    </submittedName>
</protein>
<gene>
    <name evidence="1" type="ORF">BpHYR1_027256</name>
</gene>
<evidence type="ECO:0000313" key="1">
    <source>
        <dbReference type="EMBL" id="RMZ94610.1"/>
    </source>
</evidence>
<name>A0A3M7P738_BRAPC</name>
<dbReference type="Proteomes" id="UP000276133">
    <property type="component" value="Unassembled WGS sequence"/>
</dbReference>
<evidence type="ECO:0000313" key="2">
    <source>
        <dbReference type="Proteomes" id="UP000276133"/>
    </source>
</evidence>
<dbReference type="EMBL" id="REGN01012934">
    <property type="protein sequence ID" value="RMZ94610.1"/>
    <property type="molecule type" value="Genomic_DNA"/>
</dbReference>
<organism evidence="1 2">
    <name type="scientific">Brachionus plicatilis</name>
    <name type="common">Marine rotifer</name>
    <name type="synonym">Brachionus muelleri</name>
    <dbReference type="NCBI Taxonomy" id="10195"/>
    <lineage>
        <taxon>Eukaryota</taxon>
        <taxon>Metazoa</taxon>
        <taxon>Spiralia</taxon>
        <taxon>Gnathifera</taxon>
        <taxon>Rotifera</taxon>
        <taxon>Eurotatoria</taxon>
        <taxon>Monogononta</taxon>
        <taxon>Pseudotrocha</taxon>
        <taxon>Ploima</taxon>
        <taxon>Brachionidae</taxon>
        <taxon>Brachionus</taxon>
    </lineage>
</organism>
<comment type="caution">
    <text evidence="1">The sequence shown here is derived from an EMBL/GenBank/DDBJ whole genome shotgun (WGS) entry which is preliminary data.</text>
</comment>
<reference evidence="1 2" key="1">
    <citation type="journal article" date="2018" name="Sci. Rep.">
        <title>Genomic signatures of local adaptation to the degree of environmental predictability in rotifers.</title>
        <authorList>
            <person name="Franch-Gras L."/>
            <person name="Hahn C."/>
            <person name="Garcia-Roger E.M."/>
            <person name="Carmona M.J."/>
            <person name="Serra M."/>
            <person name="Gomez A."/>
        </authorList>
    </citation>
    <scope>NUCLEOTIDE SEQUENCE [LARGE SCALE GENOMIC DNA]</scope>
    <source>
        <strain evidence="1">HYR1</strain>
    </source>
</reference>
<sequence>VIFRPFFNLKNSKKINKQGHKLHVYTSPILIHFRVGSSVLESQSNLKKVNTPGIGLVIQKACLGGFISNLKNNKIPFLKFSVRRKVLLTNIFIFRPNFVNYFCKNSAKKESSILFQQAGCVALGICLMRV</sequence>
<keyword evidence="2" id="KW-1185">Reference proteome</keyword>
<dbReference type="AlphaFoldDB" id="A0A3M7P738"/>